<evidence type="ECO:0000313" key="3">
    <source>
        <dbReference type="EMBL" id="KAF9062179.1"/>
    </source>
</evidence>
<organism evidence="3 4">
    <name type="scientific">Rhodocollybia butyracea</name>
    <dbReference type="NCBI Taxonomy" id="206335"/>
    <lineage>
        <taxon>Eukaryota</taxon>
        <taxon>Fungi</taxon>
        <taxon>Dikarya</taxon>
        <taxon>Basidiomycota</taxon>
        <taxon>Agaricomycotina</taxon>
        <taxon>Agaricomycetes</taxon>
        <taxon>Agaricomycetidae</taxon>
        <taxon>Agaricales</taxon>
        <taxon>Marasmiineae</taxon>
        <taxon>Omphalotaceae</taxon>
        <taxon>Rhodocollybia</taxon>
    </lineage>
</organism>
<keyword evidence="2" id="KW-0732">Signal</keyword>
<accession>A0A9P5U1A7</accession>
<keyword evidence="4" id="KW-1185">Reference proteome</keyword>
<protein>
    <submittedName>
        <fullName evidence="3">Uncharacterized protein</fullName>
    </submittedName>
</protein>
<feature type="signal peptide" evidence="2">
    <location>
        <begin position="1"/>
        <end position="23"/>
    </location>
</feature>
<feature type="region of interest" description="Disordered" evidence="1">
    <location>
        <begin position="51"/>
        <end position="73"/>
    </location>
</feature>
<dbReference type="EMBL" id="JADNRY010000180">
    <property type="protein sequence ID" value="KAF9062179.1"/>
    <property type="molecule type" value="Genomic_DNA"/>
</dbReference>
<comment type="caution">
    <text evidence="3">The sequence shown here is derived from an EMBL/GenBank/DDBJ whole genome shotgun (WGS) entry which is preliminary data.</text>
</comment>
<feature type="chain" id="PRO_5040286187" evidence="2">
    <location>
        <begin position="24"/>
        <end position="73"/>
    </location>
</feature>
<name>A0A9P5U1A7_9AGAR</name>
<sequence length="73" mass="8179">MRFTAAYAPILLGLLAVTSSTWAKPTRVNNWDLPPPPTDVPMRRVPKYKSHIANEHPNVPNARVDQGQNEKGF</sequence>
<dbReference type="Proteomes" id="UP000772434">
    <property type="component" value="Unassembled WGS sequence"/>
</dbReference>
<reference evidence="3" key="1">
    <citation type="submission" date="2020-11" db="EMBL/GenBank/DDBJ databases">
        <authorList>
            <consortium name="DOE Joint Genome Institute"/>
            <person name="Ahrendt S."/>
            <person name="Riley R."/>
            <person name="Andreopoulos W."/>
            <person name="Labutti K."/>
            <person name="Pangilinan J."/>
            <person name="Ruiz-Duenas F.J."/>
            <person name="Barrasa J.M."/>
            <person name="Sanchez-Garcia M."/>
            <person name="Camarero S."/>
            <person name="Miyauchi S."/>
            <person name="Serrano A."/>
            <person name="Linde D."/>
            <person name="Babiker R."/>
            <person name="Drula E."/>
            <person name="Ayuso-Fernandez I."/>
            <person name="Pacheco R."/>
            <person name="Padilla G."/>
            <person name="Ferreira P."/>
            <person name="Barriuso J."/>
            <person name="Kellner H."/>
            <person name="Castanera R."/>
            <person name="Alfaro M."/>
            <person name="Ramirez L."/>
            <person name="Pisabarro A.G."/>
            <person name="Kuo A."/>
            <person name="Tritt A."/>
            <person name="Lipzen A."/>
            <person name="He G."/>
            <person name="Yan M."/>
            <person name="Ng V."/>
            <person name="Cullen D."/>
            <person name="Martin F."/>
            <person name="Rosso M.-N."/>
            <person name="Henrissat B."/>
            <person name="Hibbett D."/>
            <person name="Martinez A.T."/>
            <person name="Grigoriev I.V."/>
        </authorList>
    </citation>
    <scope>NUCLEOTIDE SEQUENCE</scope>
    <source>
        <strain evidence="3">AH 40177</strain>
    </source>
</reference>
<proteinExistence type="predicted"/>
<evidence type="ECO:0000256" key="2">
    <source>
        <dbReference type="SAM" id="SignalP"/>
    </source>
</evidence>
<evidence type="ECO:0000313" key="4">
    <source>
        <dbReference type="Proteomes" id="UP000772434"/>
    </source>
</evidence>
<evidence type="ECO:0000256" key="1">
    <source>
        <dbReference type="SAM" id="MobiDB-lite"/>
    </source>
</evidence>
<gene>
    <name evidence="3" type="ORF">BDP27DRAFT_1337024</name>
</gene>
<dbReference type="AlphaFoldDB" id="A0A9P5U1A7"/>